<dbReference type="AlphaFoldDB" id="A0A1B8ZZ54"/>
<organism evidence="1 2">
    <name type="scientific">Chryseobacterium artocarpi</name>
    <dbReference type="NCBI Taxonomy" id="1414727"/>
    <lineage>
        <taxon>Bacteria</taxon>
        <taxon>Pseudomonadati</taxon>
        <taxon>Bacteroidota</taxon>
        <taxon>Flavobacteriia</taxon>
        <taxon>Flavobacteriales</taxon>
        <taxon>Weeksellaceae</taxon>
        <taxon>Chryseobacterium group</taxon>
        <taxon>Chryseobacterium</taxon>
    </lineage>
</organism>
<proteinExistence type="predicted"/>
<evidence type="ECO:0000313" key="2">
    <source>
        <dbReference type="Proteomes" id="UP000092651"/>
    </source>
</evidence>
<dbReference type="Proteomes" id="UP000092651">
    <property type="component" value="Unassembled WGS sequence"/>
</dbReference>
<reference evidence="1 2" key="1">
    <citation type="submission" date="2016-07" db="EMBL/GenBank/DDBJ databases">
        <authorList>
            <person name="Jeong J.-J."/>
            <person name="Kim D.W."/>
            <person name="Sang M.K."/>
            <person name="Choi I.-G."/>
            <person name="Kim K.D."/>
        </authorList>
    </citation>
    <scope>NUCLEOTIDE SEQUENCE [LARGE SCALE GENOMIC DNA]</scope>
    <source>
        <strain evidence="1 2">UTM-3</strain>
    </source>
</reference>
<comment type="caution">
    <text evidence="1">The sequence shown here is derived from an EMBL/GenBank/DDBJ whole genome shotgun (WGS) entry which is preliminary data.</text>
</comment>
<gene>
    <name evidence="1" type="ORF">BBI01_00125</name>
</gene>
<keyword evidence="2" id="KW-1185">Reference proteome</keyword>
<protein>
    <submittedName>
        <fullName evidence="1">Uncharacterized protein</fullName>
    </submittedName>
</protein>
<dbReference type="EMBL" id="MAYH01000001">
    <property type="protein sequence ID" value="OCA76908.1"/>
    <property type="molecule type" value="Genomic_DNA"/>
</dbReference>
<sequence>MSDDKLKTMTFNQEGYTLDIPVLDETHFVSWNSIDTIIFGPETIYHDHSEFIIYLNKPPVIKLKENAWWLNRLTFRLKNKNNRKIRISDEWNRDFSNFIDHAIVHLKNVQKVDINRRKGTLIKRTEVKKAGTIITTEQWKPEKTTNLKWEMVYDRHNRTVVDIYNRDKGI</sequence>
<evidence type="ECO:0000313" key="1">
    <source>
        <dbReference type="EMBL" id="OCA76908.1"/>
    </source>
</evidence>
<dbReference type="OrthoDB" id="713704at2"/>
<accession>A0A1B8ZZ54</accession>
<dbReference type="RefSeq" id="WP_065392667.1">
    <property type="nucleotide sequence ID" value="NZ_MAYH01000001.1"/>
</dbReference>
<name>A0A1B8ZZ54_9FLAO</name>